<dbReference type="GO" id="GO:0003700">
    <property type="term" value="F:DNA-binding transcription factor activity"/>
    <property type="evidence" value="ECO:0007669"/>
    <property type="project" value="InterPro"/>
</dbReference>
<organism evidence="5 6">
    <name type="scientific">Loigolactobacillus bifermentans DSM 20003</name>
    <dbReference type="NCBI Taxonomy" id="1423726"/>
    <lineage>
        <taxon>Bacteria</taxon>
        <taxon>Bacillati</taxon>
        <taxon>Bacillota</taxon>
        <taxon>Bacilli</taxon>
        <taxon>Lactobacillales</taxon>
        <taxon>Lactobacillaceae</taxon>
        <taxon>Loigolactobacillus</taxon>
    </lineage>
</organism>
<dbReference type="Gene3D" id="1.10.10.60">
    <property type="entry name" value="Homeodomain-like"/>
    <property type="match status" value="1"/>
</dbReference>
<dbReference type="SUPFAM" id="SSF46689">
    <property type="entry name" value="Homeodomain-like"/>
    <property type="match status" value="1"/>
</dbReference>
<dbReference type="PANTHER" id="PTHR47894:SF4">
    <property type="entry name" value="HTH-TYPE TRANSCRIPTIONAL REGULATOR GADX"/>
    <property type="match status" value="1"/>
</dbReference>
<keyword evidence="6" id="KW-1185">Reference proteome</keyword>
<keyword evidence="1" id="KW-0805">Transcription regulation</keyword>
<dbReference type="InterPro" id="IPR009057">
    <property type="entry name" value="Homeodomain-like_sf"/>
</dbReference>
<dbReference type="Proteomes" id="UP000051461">
    <property type="component" value="Unassembled WGS sequence"/>
</dbReference>
<dbReference type="Pfam" id="PF12833">
    <property type="entry name" value="HTH_18"/>
    <property type="match status" value="1"/>
</dbReference>
<dbReference type="Pfam" id="PF12625">
    <property type="entry name" value="Arabinose_bd"/>
    <property type="match status" value="1"/>
</dbReference>
<dbReference type="EMBL" id="AZDA01000128">
    <property type="protein sequence ID" value="KRK32996.1"/>
    <property type="molecule type" value="Genomic_DNA"/>
</dbReference>
<feature type="domain" description="HTH araC/xylS-type" evidence="4">
    <location>
        <begin position="219"/>
        <end position="321"/>
    </location>
</feature>
<evidence type="ECO:0000313" key="5">
    <source>
        <dbReference type="EMBL" id="KRK32996.1"/>
    </source>
</evidence>
<dbReference type="GO" id="GO:0000976">
    <property type="term" value="F:transcription cis-regulatory region binding"/>
    <property type="evidence" value="ECO:0007669"/>
    <property type="project" value="TreeGrafter"/>
</dbReference>
<evidence type="ECO:0000313" key="6">
    <source>
        <dbReference type="Proteomes" id="UP000051461"/>
    </source>
</evidence>
<dbReference type="AlphaFoldDB" id="A0A0R1GMP9"/>
<dbReference type="RefSeq" id="WP_057905598.1">
    <property type="nucleotide sequence ID" value="NZ_AZDA01000128.1"/>
</dbReference>
<keyword evidence="3" id="KW-0804">Transcription</keyword>
<name>A0A0R1GMP9_9LACO</name>
<protein>
    <submittedName>
        <fullName evidence="5">Transcription regulator</fullName>
    </submittedName>
</protein>
<dbReference type="InterPro" id="IPR018060">
    <property type="entry name" value="HTH_AraC"/>
</dbReference>
<gene>
    <name evidence="5" type="ORF">FC07_GL001533</name>
</gene>
<evidence type="ECO:0000256" key="3">
    <source>
        <dbReference type="ARBA" id="ARBA00023163"/>
    </source>
</evidence>
<dbReference type="InterPro" id="IPR032687">
    <property type="entry name" value="AraC-type_N"/>
</dbReference>
<dbReference type="SMART" id="SM00342">
    <property type="entry name" value="HTH_ARAC"/>
    <property type="match status" value="1"/>
</dbReference>
<evidence type="ECO:0000256" key="2">
    <source>
        <dbReference type="ARBA" id="ARBA00023125"/>
    </source>
</evidence>
<sequence>MKYAVHTQLRRFLGTIGLDLADLFQRAGLPDRTWQETITLTPMAYYQFLQAIDSQLTDDQILALSDVANVQFFFPPLFAALAAQNGYQAVQRLVAYKQLIGPVTAQLTETTTTVAVHFDFIYPAMAQTRLALLVEQLSLLSLLRTGTRQHIVPLKIKSPVTYGAAIQDYCDVMPLASDDNQIVLTKAALQKPFKTENNVMWQYLEPTLKAKLAQLTAAASLAATIRKDLITAIPSGQFSIEAISQTLGLSPRTLQRKLAQEKTTFNKLLQETQSQLAVNYLQDFKLSNAEIAYLVGYAEPSAFARAFHRWTGETLAQYRKQLVH</sequence>
<dbReference type="STRING" id="1423726.FC07_GL001533"/>
<reference evidence="5 6" key="1">
    <citation type="journal article" date="2015" name="Genome Announc.">
        <title>Expanding the biotechnology potential of lactobacilli through comparative genomics of 213 strains and associated genera.</title>
        <authorList>
            <person name="Sun Z."/>
            <person name="Harris H.M."/>
            <person name="McCann A."/>
            <person name="Guo C."/>
            <person name="Argimon S."/>
            <person name="Zhang W."/>
            <person name="Yang X."/>
            <person name="Jeffery I.B."/>
            <person name="Cooney J.C."/>
            <person name="Kagawa T.F."/>
            <person name="Liu W."/>
            <person name="Song Y."/>
            <person name="Salvetti E."/>
            <person name="Wrobel A."/>
            <person name="Rasinkangas P."/>
            <person name="Parkhill J."/>
            <person name="Rea M.C."/>
            <person name="O'Sullivan O."/>
            <person name="Ritari J."/>
            <person name="Douillard F.P."/>
            <person name="Paul Ross R."/>
            <person name="Yang R."/>
            <person name="Briner A.E."/>
            <person name="Felis G.E."/>
            <person name="de Vos W.M."/>
            <person name="Barrangou R."/>
            <person name="Klaenhammer T.R."/>
            <person name="Caufield P.W."/>
            <person name="Cui Y."/>
            <person name="Zhang H."/>
            <person name="O'Toole P.W."/>
        </authorList>
    </citation>
    <scope>NUCLEOTIDE SEQUENCE [LARGE SCALE GENOMIC DNA]</scope>
    <source>
        <strain evidence="5 6">DSM 20003</strain>
    </source>
</reference>
<accession>A0A0R1GMP9</accession>
<proteinExistence type="predicted"/>
<dbReference type="PATRIC" id="fig|1423726.3.peg.1587"/>
<dbReference type="PROSITE" id="PS01124">
    <property type="entry name" value="HTH_ARAC_FAMILY_2"/>
    <property type="match status" value="1"/>
</dbReference>
<evidence type="ECO:0000259" key="4">
    <source>
        <dbReference type="PROSITE" id="PS01124"/>
    </source>
</evidence>
<dbReference type="GO" id="GO:0005829">
    <property type="term" value="C:cytosol"/>
    <property type="evidence" value="ECO:0007669"/>
    <property type="project" value="TreeGrafter"/>
</dbReference>
<keyword evidence="2" id="KW-0238">DNA-binding</keyword>
<evidence type="ECO:0000256" key="1">
    <source>
        <dbReference type="ARBA" id="ARBA00023015"/>
    </source>
</evidence>
<dbReference type="PANTHER" id="PTHR47894">
    <property type="entry name" value="HTH-TYPE TRANSCRIPTIONAL REGULATOR GADX"/>
    <property type="match status" value="1"/>
</dbReference>
<comment type="caution">
    <text evidence="5">The sequence shown here is derived from an EMBL/GenBank/DDBJ whole genome shotgun (WGS) entry which is preliminary data.</text>
</comment>
<dbReference type="OrthoDB" id="5582699at2"/>